<feature type="disulfide bond" evidence="6">
    <location>
        <begin position="540"/>
        <end position="549"/>
    </location>
</feature>
<keyword evidence="10" id="KW-1185">Reference proteome</keyword>
<evidence type="ECO:0000256" key="2">
    <source>
        <dbReference type="ARBA" id="ARBA00022729"/>
    </source>
</evidence>
<feature type="domain" description="EGF-like" evidence="7">
    <location>
        <begin position="434"/>
        <end position="478"/>
    </location>
</feature>
<dbReference type="PROSITE" id="PS01187">
    <property type="entry name" value="EGF_CA"/>
    <property type="match status" value="2"/>
</dbReference>
<feature type="domain" description="EGF-like" evidence="7">
    <location>
        <begin position="520"/>
        <end position="550"/>
    </location>
</feature>
<dbReference type="InterPro" id="IPR000152">
    <property type="entry name" value="EGF-type_Asp/Asn_hydroxyl_site"/>
</dbReference>
<dbReference type="GO" id="GO:0005615">
    <property type="term" value="C:extracellular space"/>
    <property type="evidence" value="ECO:0007669"/>
    <property type="project" value="TreeGrafter"/>
</dbReference>
<accession>A0A2G8JZD4</accession>
<dbReference type="Pfam" id="PF12661">
    <property type="entry name" value="hEGF"/>
    <property type="match status" value="1"/>
</dbReference>
<sequence>MPSSQHTVNILAARNYGIDPATELDLTKAISLDIDNLHGVEQVPGLHNNAPAFLFEGTTRNVMLDDSYMMKLMNMLSTGTEFTMMVSFLQDKKNSGSIICISKDHNRYMDLFVSTRNGQIKFYYSHDGVVRSESFEVDLTPNEWHQVAITISGQEVTLHLDCEEAINVRIPEPDLTFSKRDLGLWLGQRGSEKALYKGYLQDAKIIAGTHGFVAQCPSAARECPTCGEYMDLVGLVATLEKKVKTMEFQLAGALNRLDHVESCECVKHCEYNGQSYAHGDKWMEACTSCTCTGGEVVCAPAVCEPVYCKNPVYQDGECCPSCLRNCSASNGAVIHHNEYYYQKNRGTFCSKYQCQDGTKRQISQDPISSVCTTPSCPANQRFSIPGSCCQFCEGHDFCNAENLCTAPKICLSHSTYHECVCPGGFKGVGDTCVDVNECAEGSDAVMHCQEGSVCVNIQGSYRCDCLPGYSRASDTHCTRIDECSQGGHNCSADATCVDAVDGFSCVCNDGFIGNGETCIPECYPPCQNGGQCELSGECTCPRGFKGKQCQNDVDECERQIDDCTGNSQCVNLVGSFHCECNVGFGRTGAITDNGESCVDIDECAEGHTCHKGTLCNNLQGSYECRCSPGGNCDPNCWISKKKSKKDGSTWDQGCQSCSCE</sequence>
<dbReference type="SUPFAM" id="SSF57603">
    <property type="entry name" value="FnI-like domain"/>
    <property type="match status" value="1"/>
</dbReference>
<dbReference type="SUPFAM" id="SSF49899">
    <property type="entry name" value="Concanavalin A-like lectins/glucanases"/>
    <property type="match status" value="1"/>
</dbReference>
<dbReference type="Pfam" id="PF13385">
    <property type="entry name" value="Laminin_G_3"/>
    <property type="match status" value="1"/>
</dbReference>
<dbReference type="PANTHER" id="PTHR24042:SF5">
    <property type="entry name" value="EGF-LIKE CALCIUM-BINDING DOMAIN-CONTAINING PROTEIN"/>
    <property type="match status" value="1"/>
</dbReference>
<evidence type="ECO:0000259" key="7">
    <source>
        <dbReference type="PROSITE" id="PS50026"/>
    </source>
</evidence>
<dbReference type="InterPro" id="IPR024731">
    <property type="entry name" value="NELL2-like_EGF"/>
</dbReference>
<dbReference type="InterPro" id="IPR000742">
    <property type="entry name" value="EGF"/>
</dbReference>
<dbReference type="PANTHER" id="PTHR24042">
    <property type="entry name" value="NEL HOMOLOG"/>
    <property type="match status" value="1"/>
</dbReference>
<dbReference type="InterPro" id="IPR049883">
    <property type="entry name" value="NOTCH1_EGF-like"/>
</dbReference>
<feature type="domain" description="VWFC" evidence="8">
    <location>
        <begin position="267"/>
        <end position="323"/>
    </location>
</feature>
<dbReference type="OrthoDB" id="6516201at2759"/>
<dbReference type="Pfam" id="PF07645">
    <property type="entry name" value="EGF_CA"/>
    <property type="match status" value="3"/>
</dbReference>
<dbReference type="AlphaFoldDB" id="A0A2G8JZD4"/>
<evidence type="ECO:0000313" key="9">
    <source>
        <dbReference type="EMBL" id="PIK41102.1"/>
    </source>
</evidence>
<dbReference type="InterPro" id="IPR051586">
    <property type="entry name" value="PKC-binding_NELL"/>
</dbReference>
<dbReference type="InterPro" id="IPR018097">
    <property type="entry name" value="EGF_Ca-bd_CS"/>
</dbReference>
<dbReference type="STRING" id="307972.A0A2G8JZD4"/>
<evidence type="ECO:0000256" key="3">
    <source>
        <dbReference type="ARBA" id="ARBA00022737"/>
    </source>
</evidence>
<feature type="disulfide bond" evidence="6">
    <location>
        <begin position="522"/>
        <end position="532"/>
    </location>
</feature>
<gene>
    <name evidence="9" type="ORF">BSL78_22053</name>
</gene>
<evidence type="ECO:0000313" key="10">
    <source>
        <dbReference type="Proteomes" id="UP000230750"/>
    </source>
</evidence>
<dbReference type="InterPro" id="IPR009030">
    <property type="entry name" value="Growth_fac_rcpt_cys_sf"/>
</dbReference>
<dbReference type="SMART" id="SM00214">
    <property type="entry name" value="VWC"/>
    <property type="match status" value="1"/>
</dbReference>
<evidence type="ECO:0000259" key="8">
    <source>
        <dbReference type="PROSITE" id="PS50184"/>
    </source>
</evidence>
<evidence type="ECO:0000256" key="1">
    <source>
        <dbReference type="ARBA" id="ARBA00022536"/>
    </source>
</evidence>
<organism evidence="9 10">
    <name type="scientific">Stichopus japonicus</name>
    <name type="common">Sea cucumber</name>
    <dbReference type="NCBI Taxonomy" id="307972"/>
    <lineage>
        <taxon>Eukaryota</taxon>
        <taxon>Metazoa</taxon>
        <taxon>Echinodermata</taxon>
        <taxon>Eleutherozoa</taxon>
        <taxon>Echinozoa</taxon>
        <taxon>Holothuroidea</taxon>
        <taxon>Aspidochirotacea</taxon>
        <taxon>Aspidochirotida</taxon>
        <taxon>Stichopodidae</taxon>
        <taxon>Apostichopus</taxon>
    </lineage>
</organism>
<feature type="domain" description="EGF-like" evidence="7">
    <location>
        <begin position="479"/>
        <end position="519"/>
    </location>
</feature>
<dbReference type="Gene3D" id="2.10.25.10">
    <property type="entry name" value="Laminin"/>
    <property type="match status" value="6"/>
</dbReference>
<keyword evidence="1 6" id="KW-0245">EGF-like domain</keyword>
<dbReference type="PROSITE" id="PS50184">
    <property type="entry name" value="VWFC_2"/>
    <property type="match status" value="1"/>
</dbReference>
<dbReference type="Pfam" id="PF12947">
    <property type="entry name" value="EGF_3"/>
    <property type="match status" value="1"/>
</dbReference>
<dbReference type="PROSITE" id="PS01208">
    <property type="entry name" value="VWFC_1"/>
    <property type="match status" value="1"/>
</dbReference>
<dbReference type="Proteomes" id="UP000230750">
    <property type="component" value="Unassembled WGS sequence"/>
</dbReference>
<evidence type="ECO:0000256" key="5">
    <source>
        <dbReference type="ARBA" id="ARBA00023180"/>
    </source>
</evidence>
<reference evidence="9 10" key="1">
    <citation type="journal article" date="2017" name="PLoS Biol.">
        <title>The sea cucumber genome provides insights into morphological evolution and visceral regeneration.</title>
        <authorList>
            <person name="Zhang X."/>
            <person name="Sun L."/>
            <person name="Yuan J."/>
            <person name="Sun Y."/>
            <person name="Gao Y."/>
            <person name="Zhang L."/>
            <person name="Li S."/>
            <person name="Dai H."/>
            <person name="Hamel J.F."/>
            <person name="Liu C."/>
            <person name="Yu Y."/>
            <person name="Liu S."/>
            <person name="Lin W."/>
            <person name="Guo K."/>
            <person name="Jin S."/>
            <person name="Xu P."/>
            <person name="Storey K.B."/>
            <person name="Huan P."/>
            <person name="Zhang T."/>
            <person name="Zhou Y."/>
            <person name="Zhang J."/>
            <person name="Lin C."/>
            <person name="Li X."/>
            <person name="Xing L."/>
            <person name="Huo D."/>
            <person name="Sun M."/>
            <person name="Wang L."/>
            <person name="Mercier A."/>
            <person name="Li F."/>
            <person name="Yang H."/>
            <person name="Xiang J."/>
        </authorList>
    </citation>
    <scope>NUCLEOTIDE SEQUENCE [LARGE SCALE GENOMIC DNA]</scope>
    <source>
        <strain evidence="9">Shaxun</strain>
        <tissue evidence="9">Muscle</tissue>
    </source>
</reference>
<dbReference type="PROSITE" id="PS00010">
    <property type="entry name" value="ASX_HYDROXYL"/>
    <property type="match status" value="4"/>
</dbReference>
<dbReference type="CDD" id="cd00054">
    <property type="entry name" value="EGF_CA"/>
    <property type="match status" value="4"/>
</dbReference>
<dbReference type="EMBL" id="MRZV01001053">
    <property type="protein sequence ID" value="PIK41102.1"/>
    <property type="molecule type" value="Genomic_DNA"/>
</dbReference>
<dbReference type="FunFam" id="2.10.25.10:FF:000038">
    <property type="entry name" value="Fibrillin 2"/>
    <property type="match status" value="2"/>
</dbReference>
<feature type="domain" description="EGF-like" evidence="7">
    <location>
        <begin position="599"/>
        <end position="633"/>
    </location>
</feature>
<dbReference type="PROSITE" id="PS01186">
    <property type="entry name" value="EGF_2"/>
    <property type="match status" value="4"/>
</dbReference>
<dbReference type="PROSITE" id="PS00022">
    <property type="entry name" value="EGF_1"/>
    <property type="match status" value="1"/>
</dbReference>
<comment type="caution">
    <text evidence="6">Lacks conserved residue(s) required for the propagation of feature annotation.</text>
</comment>
<protein>
    <submittedName>
        <fullName evidence="9">Uncharacterized protein</fullName>
    </submittedName>
</protein>
<dbReference type="PROSITE" id="PS50026">
    <property type="entry name" value="EGF_3"/>
    <property type="match status" value="6"/>
</dbReference>
<proteinExistence type="predicted"/>
<feature type="domain" description="EGF-like" evidence="7">
    <location>
        <begin position="394"/>
        <end position="433"/>
    </location>
</feature>
<keyword evidence="4 6" id="KW-1015">Disulfide bond</keyword>
<dbReference type="GO" id="GO:0005509">
    <property type="term" value="F:calcium ion binding"/>
    <property type="evidence" value="ECO:0007669"/>
    <property type="project" value="InterPro"/>
</dbReference>
<keyword evidence="2" id="KW-0732">Signal</keyword>
<keyword evidence="3" id="KW-0677">Repeat</keyword>
<dbReference type="SUPFAM" id="SSF57184">
    <property type="entry name" value="Growth factor receptor domain"/>
    <property type="match status" value="1"/>
</dbReference>
<dbReference type="SUPFAM" id="SSF57196">
    <property type="entry name" value="EGF/Laminin"/>
    <property type="match status" value="2"/>
</dbReference>
<dbReference type="SMART" id="SM00181">
    <property type="entry name" value="EGF"/>
    <property type="match status" value="6"/>
</dbReference>
<dbReference type="FunFam" id="2.10.25.10:FF:000005">
    <property type="entry name" value="Fibrillin 2"/>
    <property type="match status" value="1"/>
</dbReference>
<feature type="domain" description="EGF-like" evidence="7">
    <location>
        <begin position="552"/>
        <end position="592"/>
    </location>
</feature>
<evidence type="ECO:0000256" key="4">
    <source>
        <dbReference type="ARBA" id="ARBA00023157"/>
    </source>
</evidence>
<dbReference type="Gene3D" id="2.60.120.200">
    <property type="match status" value="1"/>
</dbReference>
<keyword evidence="5" id="KW-0325">Glycoprotein</keyword>
<dbReference type="GO" id="GO:0008201">
    <property type="term" value="F:heparin binding"/>
    <property type="evidence" value="ECO:0007669"/>
    <property type="project" value="TreeGrafter"/>
</dbReference>
<dbReference type="SMART" id="SM00179">
    <property type="entry name" value="EGF_CA"/>
    <property type="match status" value="4"/>
</dbReference>
<comment type="caution">
    <text evidence="9">The sequence shown here is derived from an EMBL/GenBank/DDBJ whole genome shotgun (WGS) entry which is preliminary data.</text>
</comment>
<dbReference type="SMART" id="SM00210">
    <property type="entry name" value="TSPN"/>
    <property type="match status" value="1"/>
</dbReference>
<dbReference type="Pfam" id="PF23334">
    <property type="entry name" value="VWC2L_2nd"/>
    <property type="match status" value="1"/>
</dbReference>
<evidence type="ECO:0000256" key="6">
    <source>
        <dbReference type="PROSITE-ProRule" id="PRU00076"/>
    </source>
</evidence>
<dbReference type="InterPro" id="IPR001881">
    <property type="entry name" value="EGF-like_Ca-bd_dom"/>
</dbReference>
<dbReference type="Gene3D" id="6.20.200.20">
    <property type="match status" value="1"/>
</dbReference>
<name>A0A2G8JZD4_STIJA</name>
<dbReference type="InterPro" id="IPR013032">
    <property type="entry name" value="EGF-like_CS"/>
</dbReference>
<dbReference type="InterPro" id="IPR013320">
    <property type="entry name" value="ConA-like_dom_sf"/>
</dbReference>
<dbReference type="InterPro" id="IPR048287">
    <property type="entry name" value="TSPN-like_N"/>
</dbReference>
<dbReference type="InterPro" id="IPR001007">
    <property type="entry name" value="VWF_dom"/>
</dbReference>